<evidence type="ECO:0000256" key="4">
    <source>
        <dbReference type="ARBA" id="ARBA00022840"/>
    </source>
</evidence>
<dbReference type="Pfam" id="PF07714">
    <property type="entry name" value="PK_Tyr_Ser-Thr"/>
    <property type="match status" value="2"/>
</dbReference>
<evidence type="ECO:0000256" key="2">
    <source>
        <dbReference type="ARBA" id="ARBA00022741"/>
    </source>
</evidence>
<dbReference type="OrthoDB" id="28230at2759"/>
<dbReference type="EMBL" id="JH767302">
    <property type="protein sequence ID" value="EQC25143.1"/>
    <property type="molecule type" value="Genomic_DNA"/>
</dbReference>
<reference evidence="8 9" key="1">
    <citation type="submission" date="2012-04" db="EMBL/GenBank/DDBJ databases">
        <title>The Genome Sequence of Saprolegnia declina VS20.</title>
        <authorList>
            <consortium name="The Broad Institute Genome Sequencing Platform"/>
            <person name="Russ C."/>
            <person name="Nusbaum C."/>
            <person name="Tyler B."/>
            <person name="van West P."/>
            <person name="Dieguez-Uribeondo J."/>
            <person name="de Bruijn I."/>
            <person name="Tripathy S."/>
            <person name="Jiang R."/>
            <person name="Young S.K."/>
            <person name="Zeng Q."/>
            <person name="Gargeya S."/>
            <person name="Fitzgerald M."/>
            <person name="Haas B."/>
            <person name="Abouelleil A."/>
            <person name="Alvarado L."/>
            <person name="Arachchi H.M."/>
            <person name="Berlin A."/>
            <person name="Chapman S.B."/>
            <person name="Goldberg J."/>
            <person name="Griggs A."/>
            <person name="Gujja S."/>
            <person name="Hansen M."/>
            <person name="Howarth C."/>
            <person name="Imamovic A."/>
            <person name="Larimer J."/>
            <person name="McCowen C."/>
            <person name="Montmayeur A."/>
            <person name="Murphy C."/>
            <person name="Neiman D."/>
            <person name="Pearson M."/>
            <person name="Priest M."/>
            <person name="Roberts A."/>
            <person name="Saif S."/>
            <person name="Shea T."/>
            <person name="Sisk P."/>
            <person name="Sykes S."/>
            <person name="Wortman J."/>
            <person name="Nusbaum C."/>
            <person name="Birren B."/>
        </authorList>
    </citation>
    <scope>NUCLEOTIDE SEQUENCE [LARGE SCALE GENOMIC DNA]</scope>
    <source>
        <strain evidence="8 9">VS20</strain>
    </source>
</reference>
<feature type="transmembrane region" description="Helical" evidence="5">
    <location>
        <begin position="53"/>
        <end position="75"/>
    </location>
</feature>
<name>T0QZG7_SAPDV</name>
<dbReference type="InterPro" id="IPR011009">
    <property type="entry name" value="Kinase-like_dom_sf"/>
</dbReference>
<keyword evidence="5" id="KW-0472">Membrane</keyword>
<evidence type="ECO:0000256" key="3">
    <source>
        <dbReference type="ARBA" id="ARBA00022777"/>
    </source>
</evidence>
<evidence type="ECO:0000313" key="9">
    <source>
        <dbReference type="Proteomes" id="UP000030762"/>
    </source>
</evidence>
<keyword evidence="3 8" id="KW-0418">Kinase</keyword>
<dbReference type="GO" id="GO:0005524">
    <property type="term" value="F:ATP binding"/>
    <property type="evidence" value="ECO:0007669"/>
    <property type="project" value="UniProtKB-KW"/>
</dbReference>
<keyword evidence="2" id="KW-0547">Nucleotide-binding</keyword>
<accession>T0QZG7</accession>
<keyword evidence="1" id="KW-0808">Transferase</keyword>
<evidence type="ECO:0000313" key="7">
    <source>
        <dbReference type="EMBL" id="EQC25142.1"/>
    </source>
</evidence>
<evidence type="ECO:0000256" key="5">
    <source>
        <dbReference type="SAM" id="Phobius"/>
    </source>
</evidence>
<dbReference type="Proteomes" id="UP000030762">
    <property type="component" value="Unassembled WGS sequence"/>
</dbReference>
<dbReference type="eggNOG" id="KOG0192">
    <property type="taxonomic scope" value="Eukaryota"/>
</dbReference>
<evidence type="ECO:0000259" key="6">
    <source>
        <dbReference type="PROSITE" id="PS50011"/>
    </source>
</evidence>
<proteinExistence type="predicted"/>
<evidence type="ECO:0000313" key="8">
    <source>
        <dbReference type="EMBL" id="EQC25143.1"/>
    </source>
</evidence>
<feature type="transmembrane region" description="Helical" evidence="5">
    <location>
        <begin position="280"/>
        <end position="297"/>
    </location>
</feature>
<dbReference type="PANTHER" id="PTHR44329">
    <property type="entry name" value="SERINE/THREONINE-PROTEIN KINASE TNNI3K-RELATED"/>
    <property type="match status" value="1"/>
</dbReference>
<keyword evidence="9" id="KW-1185">Reference proteome</keyword>
<dbReference type="OMA" id="HAQMECL"/>
<dbReference type="InterPro" id="IPR001245">
    <property type="entry name" value="Ser-Thr/Tyr_kinase_cat_dom"/>
</dbReference>
<protein>
    <submittedName>
        <fullName evidence="7 8">TKL protein kinase</fullName>
    </submittedName>
</protein>
<dbReference type="AlphaFoldDB" id="T0QZG7"/>
<dbReference type="STRING" id="1156394.T0QZG7"/>
<keyword evidence="4" id="KW-0067">ATP-binding</keyword>
<dbReference type="SUPFAM" id="SSF56112">
    <property type="entry name" value="Protein kinase-like (PK-like)"/>
    <property type="match status" value="1"/>
</dbReference>
<dbReference type="PANTHER" id="PTHR44329:SF288">
    <property type="entry name" value="MITOGEN-ACTIVATED PROTEIN KINASE KINASE KINASE 20"/>
    <property type="match status" value="1"/>
</dbReference>
<dbReference type="PROSITE" id="PS00108">
    <property type="entry name" value="PROTEIN_KINASE_ST"/>
    <property type="match status" value="1"/>
</dbReference>
<gene>
    <name evidence="8" type="ORF">SDRG_16972</name>
</gene>
<dbReference type="InParanoid" id="T0QZG7"/>
<dbReference type="VEuPathDB" id="FungiDB:SDRG_16972"/>
<feature type="transmembrane region" description="Helical" evidence="5">
    <location>
        <begin position="95"/>
        <end position="118"/>
    </location>
</feature>
<keyword evidence="5" id="KW-1133">Transmembrane helix</keyword>
<dbReference type="Gene3D" id="1.10.510.10">
    <property type="entry name" value="Transferase(Phosphotransferase) domain 1"/>
    <property type="match status" value="1"/>
</dbReference>
<dbReference type="GeneID" id="19957699"/>
<dbReference type="SMART" id="SM00220">
    <property type="entry name" value="S_TKc"/>
    <property type="match status" value="1"/>
</dbReference>
<dbReference type="InterPro" id="IPR000719">
    <property type="entry name" value="Prot_kinase_dom"/>
</dbReference>
<evidence type="ECO:0000256" key="1">
    <source>
        <dbReference type="ARBA" id="ARBA00022679"/>
    </source>
</evidence>
<feature type="transmembrane region" description="Helical" evidence="5">
    <location>
        <begin position="318"/>
        <end position="340"/>
    </location>
</feature>
<dbReference type="InterPro" id="IPR008271">
    <property type="entry name" value="Ser/Thr_kinase_AS"/>
</dbReference>
<sequence>MHTLIDAIRLDEPSPAPSNASESGFSFVQSASDISPSSRSPWWCCRSVSLSELVAIAFIVILCLAVAVLAAIGMYVGTDNAANTTVHHDHLMAPFSIPTACRALSLISLAIIVVAYMLKPSVRSTSIPLVLPLMLSQGGYLVSRLYIAVSKTFSGQSIFKLGTPLIWYCGEVSSTLTTTMNLMQIIFTVAITYRLYRSVAAPPELLVDTKVHARSTCRLIIGAFLLSLAIALAVTLSTIPTMDPDFEAWAKLVEGNSMTTPSRYSPWTCMSTETQTLNNLYAPFIGLGLVTFLAFRIKAKVQGLYPTHARRSIKSVANYYIGVYVLTWGCSLFVYAILIVSHQTPGWSPPNGVPTNDDDDRLARVMRVSLAFIPYDLQGFLTCVVTIWSFFRVRWRFDLGLSLKAIRPSSIEFDEPLEVLGQGAFAIVVKAMWYPSRTAEHWYCCHTCRPKNSNSSLLPTTAADGIPVAVKTFRFERDSTHVTLNGVQEEAYLASQLVHPNVMATYGCYTSGSHLYLVCEYLGGGTLQDVLAPDLPYVQVLQYALMIASGMAFLHTLDVPVIHRDLKPLNCVFDQTRSVLKLVDFGLSRLFHEDEVERKLESITTTLLSPHSQRATFSASRSNLVSLLGHHSEEVVSLTMTSRVGTVCWAAPELLVDQELSTYSLKVDVYSFGIICWQLMTGRQPYDDIPGSALAVEEAVVRGVRPVIPESCPPHFAKLMRFAWHSNPHRRPAFPYIVKLLNAELDMVTSGSWSSAS</sequence>
<dbReference type="InterPro" id="IPR051681">
    <property type="entry name" value="Ser/Thr_Kinases-Pseudokinases"/>
</dbReference>
<dbReference type="RefSeq" id="XP_008621425.1">
    <property type="nucleotide sequence ID" value="XM_008623203.1"/>
</dbReference>
<dbReference type="EMBL" id="JH767302">
    <property type="protein sequence ID" value="EQC25142.1"/>
    <property type="molecule type" value="Genomic_DNA"/>
</dbReference>
<dbReference type="RefSeq" id="XP_008621424.1">
    <property type="nucleotide sequence ID" value="XM_008623202.1"/>
</dbReference>
<organism evidence="8 9">
    <name type="scientific">Saprolegnia diclina (strain VS20)</name>
    <dbReference type="NCBI Taxonomy" id="1156394"/>
    <lineage>
        <taxon>Eukaryota</taxon>
        <taxon>Sar</taxon>
        <taxon>Stramenopiles</taxon>
        <taxon>Oomycota</taxon>
        <taxon>Saprolegniomycetes</taxon>
        <taxon>Saprolegniales</taxon>
        <taxon>Saprolegniaceae</taxon>
        <taxon>Saprolegnia</taxon>
    </lineage>
</organism>
<dbReference type="PROSITE" id="PS50011">
    <property type="entry name" value="PROTEIN_KINASE_DOM"/>
    <property type="match status" value="1"/>
</dbReference>
<feature type="transmembrane region" description="Helical" evidence="5">
    <location>
        <begin position="217"/>
        <end position="239"/>
    </location>
</feature>
<keyword evidence="5" id="KW-0812">Transmembrane</keyword>
<dbReference type="GO" id="GO:0004674">
    <property type="term" value="F:protein serine/threonine kinase activity"/>
    <property type="evidence" value="ECO:0007669"/>
    <property type="project" value="TreeGrafter"/>
</dbReference>
<feature type="domain" description="Protein kinase" evidence="6">
    <location>
        <begin position="414"/>
        <end position="745"/>
    </location>
</feature>